<feature type="transmembrane region" description="Helical" evidence="1">
    <location>
        <begin position="12"/>
        <end position="35"/>
    </location>
</feature>
<dbReference type="AlphaFoldDB" id="A0A0M7A1D7"/>
<keyword evidence="1" id="KW-1133">Transmembrane helix</keyword>
<organism evidence="2 3">
    <name type="scientific">Roseibium alexandrii</name>
    <dbReference type="NCBI Taxonomy" id="388408"/>
    <lineage>
        <taxon>Bacteria</taxon>
        <taxon>Pseudomonadati</taxon>
        <taxon>Pseudomonadota</taxon>
        <taxon>Alphaproteobacteria</taxon>
        <taxon>Hyphomicrobiales</taxon>
        <taxon>Stappiaceae</taxon>
        <taxon>Roseibium</taxon>
    </lineage>
</organism>
<dbReference type="OrthoDB" id="1493360at2"/>
<proteinExistence type="predicted"/>
<keyword evidence="1" id="KW-0812">Transmembrane</keyword>
<keyword evidence="1" id="KW-0472">Membrane</keyword>
<name>A0A0M7A1D7_9HYPH</name>
<feature type="transmembrane region" description="Helical" evidence="1">
    <location>
        <begin position="167"/>
        <end position="186"/>
    </location>
</feature>
<feature type="transmembrane region" description="Helical" evidence="1">
    <location>
        <begin position="289"/>
        <end position="310"/>
    </location>
</feature>
<sequence length="406" mass="45735">MKFLNNLLSNKMIRLAVSSIVILFGFSGIVSIYSFSKLGKNEQESRIYASTDYKNLNTSLDLLMSELGRLQTIRSTDINNQEHNEIKNELKNLQVETVNRIIGDLNPIKIEKDENLNKINFIALHSVSPQTGVNAIAEVSFSHSVRAEDNDTSTNISLGSISYDYEIPILSAGASIFIAFLLYFYYPGSKIIQNESNLPNPYNFDKSATEKIISIEIYKLEVTAKETYNRATILLVGGIIMAFVGIVVFYTTANPTNLEIPSSNNFLLPKDFEGAASNKNLQIDIKTHLIANIRPIGMLIFIEAIAWFLLRQYRISVEDYKIISRIYRGRVNTLLSLKILRESKSKNADTIIAAALTKEDISERLNKNQTTEALEAMKIAEPNPVFELFNKILPTSPRRTDTKESQ</sequence>
<dbReference type="RefSeq" id="WP_144432089.1">
    <property type="nucleotide sequence ID" value="NZ_CXWD01000005.1"/>
</dbReference>
<keyword evidence="3" id="KW-1185">Reference proteome</keyword>
<accession>A0A0M7A1D7</accession>
<dbReference type="EMBL" id="CXWD01000005">
    <property type="protein sequence ID" value="CTQ68080.1"/>
    <property type="molecule type" value="Genomic_DNA"/>
</dbReference>
<feature type="transmembrane region" description="Helical" evidence="1">
    <location>
        <begin position="233"/>
        <end position="253"/>
    </location>
</feature>
<reference evidence="3" key="1">
    <citation type="submission" date="2015-07" db="EMBL/GenBank/DDBJ databases">
        <authorList>
            <person name="Rodrigo-Torres Lidia"/>
            <person name="Arahal R.David."/>
        </authorList>
    </citation>
    <scope>NUCLEOTIDE SEQUENCE [LARGE SCALE GENOMIC DNA]</scope>
    <source>
        <strain evidence="3">CECT 5112</strain>
    </source>
</reference>
<evidence type="ECO:0000313" key="3">
    <source>
        <dbReference type="Proteomes" id="UP000053235"/>
    </source>
</evidence>
<evidence type="ECO:0000256" key="1">
    <source>
        <dbReference type="SAM" id="Phobius"/>
    </source>
</evidence>
<protein>
    <submittedName>
        <fullName evidence="2">Uncharacterized protein</fullName>
    </submittedName>
</protein>
<evidence type="ECO:0000313" key="2">
    <source>
        <dbReference type="EMBL" id="CTQ68080.1"/>
    </source>
</evidence>
<gene>
    <name evidence="2" type="ORF">LAX5112_01627</name>
</gene>
<dbReference type="Proteomes" id="UP000053235">
    <property type="component" value="Unassembled WGS sequence"/>
</dbReference>